<name>A0A438FKL1_VITVI</name>
<dbReference type="Gene3D" id="3.40.50.2000">
    <property type="entry name" value="Glycogen Phosphorylase B"/>
    <property type="match status" value="1"/>
</dbReference>
<comment type="caution">
    <text evidence="1">The sequence shown here is derived from an EMBL/GenBank/DDBJ whole genome shotgun (WGS) entry which is preliminary data.</text>
</comment>
<reference evidence="1 2" key="1">
    <citation type="journal article" date="2018" name="PLoS Genet.">
        <title>Population sequencing reveals clonal diversity and ancestral inbreeding in the grapevine cultivar Chardonnay.</title>
        <authorList>
            <person name="Roach M.J."/>
            <person name="Johnson D.L."/>
            <person name="Bohlmann J."/>
            <person name="van Vuuren H.J."/>
            <person name="Jones S.J."/>
            <person name="Pretorius I.S."/>
            <person name="Schmidt S.A."/>
            <person name="Borneman A.R."/>
        </authorList>
    </citation>
    <scope>NUCLEOTIDE SEQUENCE [LARGE SCALE GENOMIC DNA]</scope>
    <source>
        <strain evidence="2">cv. Chardonnay</strain>
        <tissue evidence="1">Leaf</tissue>
    </source>
</reference>
<dbReference type="GO" id="GO:0035251">
    <property type="term" value="F:UDP-glucosyltransferase activity"/>
    <property type="evidence" value="ECO:0007669"/>
    <property type="project" value="InterPro"/>
</dbReference>
<gene>
    <name evidence="1" type="ORF">CK203_061445</name>
</gene>
<protein>
    <submittedName>
        <fullName evidence="1">Uncharacterized protein</fullName>
    </submittedName>
</protein>
<sequence length="137" mass="15355">MHSIHEGEKPREVQSFVNSVPAGVFPSMVLDKESGRTDVFLYHVRRFIQVKGIVVNTFMELESRAVNSFCSVAVPSVYRWGLFLVLNSVREALVFALGVKESFGLDQTLYFSAIERDRTPHQKGAYASGIPLGKFTL</sequence>
<dbReference type="AlphaFoldDB" id="A0A438FKL1"/>
<evidence type="ECO:0000313" key="1">
    <source>
        <dbReference type="EMBL" id="RVW60539.1"/>
    </source>
</evidence>
<dbReference type="InterPro" id="IPR050481">
    <property type="entry name" value="UDP-glycosyltransf_plant"/>
</dbReference>
<dbReference type="PANTHER" id="PTHR48048">
    <property type="entry name" value="GLYCOSYLTRANSFERASE"/>
    <property type="match status" value="1"/>
</dbReference>
<evidence type="ECO:0000313" key="2">
    <source>
        <dbReference type="Proteomes" id="UP000288805"/>
    </source>
</evidence>
<proteinExistence type="predicted"/>
<dbReference type="EMBL" id="QGNW01000852">
    <property type="protein sequence ID" value="RVW60539.1"/>
    <property type="molecule type" value="Genomic_DNA"/>
</dbReference>
<dbReference type="PANTHER" id="PTHR48048:SF88">
    <property type="entry name" value="GLYCOSYLTRANSFERASE"/>
    <property type="match status" value="1"/>
</dbReference>
<organism evidence="1 2">
    <name type="scientific">Vitis vinifera</name>
    <name type="common">Grape</name>
    <dbReference type="NCBI Taxonomy" id="29760"/>
    <lineage>
        <taxon>Eukaryota</taxon>
        <taxon>Viridiplantae</taxon>
        <taxon>Streptophyta</taxon>
        <taxon>Embryophyta</taxon>
        <taxon>Tracheophyta</taxon>
        <taxon>Spermatophyta</taxon>
        <taxon>Magnoliopsida</taxon>
        <taxon>eudicotyledons</taxon>
        <taxon>Gunneridae</taxon>
        <taxon>Pentapetalae</taxon>
        <taxon>rosids</taxon>
        <taxon>Vitales</taxon>
        <taxon>Vitaceae</taxon>
        <taxon>Viteae</taxon>
        <taxon>Vitis</taxon>
    </lineage>
</organism>
<accession>A0A438FKL1</accession>
<dbReference type="Proteomes" id="UP000288805">
    <property type="component" value="Unassembled WGS sequence"/>
</dbReference>